<evidence type="ECO:0000313" key="2">
    <source>
        <dbReference type="EMBL" id="MDT2602596.1"/>
    </source>
</evidence>
<comment type="caution">
    <text evidence="2">The sequence shown here is derived from an EMBL/GenBank/DDBJ whole genome shotgun (WGS) entry which is preliminary data.</text>
</comment>
<keyword evidence="3" id="KW-1185">Reference proteome</keyword>
<sequence length="387" mass="45283">MEIIKQSYPIYDLTLGYVDKGNEGVEGLGGNLDIRPPYQREFVYAPKKQQAVIDSVINGFPLGIIYWVDNSINDSEHYEVLDGQQRIISICKYVTGDFSIPLGEDNSPHYFHNLTKDEKDLINNYELDVYICKGTEREKLEWFERINVQGEPLTNQELRNASYIGPWLSDAKTYFSKNGAPVDSFSEYLTGSRNRQDYLETAIEWKSTDDYGKSDITRYMAEHQNDDDARELWLYFFRVMNWVQQLFPNYRREMKGVEWGLLYNDYKDLLNELDPAELEVQVKTLMMDDEVKAKKGIYSYLFDSDEKHLNLRTFTSAQKRKAYEEQSGICNNLECPHRHEGENGEPKHWEINEMEADHITPWSKGGKTDLDNLQLLCRDCNRRKSSI</sequence>
<dbReference type="InterPro" id="IPR004919">
    <property type="entry name" value="GmrSD_N"/>
</dbReference>
<gene>
    <name evidence="2" type="ORF">P7D85_22765</name>
</gene>
<dbReference type="SMART" id="SM00507">
    <property type="entry name" value="HNHc"/>
    <property type="match status" value="1"/>
</dbReference>
<dbReference type="Pfam" id="PF01844">
    <property type="entry name" value="HNH"/>
    <property type="match status" value="1"/>
</dbReference>
<organism evidence="2 3">
    <name type="scientific">Enterococcus hulanensis</name>
    <dbReference type="NCBI Taxonomy" id="2559929"/>
    <lineage>
        <taxon>Bacteria</taxon>
        <taxon>Bacillati</taxon>
        <taxon>Bacillota</taxon>
        <taxon>Bacilli</taxon>
        <taxon>Lactobacillales</taxon>
        <taxon>Enterococcaceae</taxon>
        <taxon>Enterococcus</taxon>
    </lineage>
</organism>
<dbReference type="PANTHER" id="PTHR39639">
    <property type="entry name" value="CHROMOSOME 16, WHOLE GENOME SHOTGUN SEQUENCE"/>
    <property type="match status" value="1"/>
</dbReference>
<dbReference type="CDD" id="cd00085">
    <property type="entry name" value="HNHc"/>
    <property type="match status" value="1"/>
</dbReference>
<dbReference type="PANTHER" id="PTHR39639:SF1">
    <property type="entry name" value="DUF262 DOMAIN-CONTAINING PROTEIN"/>
    <property type="match status" value="1"/>
</dbReference>
<dbReference type="InterPro" id="IPR003615">
    <property type="entry name" value="HNH_nuc"/>
</dbReference>
<dbReference type="EMBL" id="JARPYI010000027">
    <property type="protein sequence ID" value="MDT2602596.1"/>
    <property type="molecule type" value="Genomic_DNA"/>
</dbReference>
<dbReference type="RefSeq" id="WP_231421147.1">
    <property type="nucleotide sequence ID" value="NZ_JARPYF010000029.1"/>
</dbReference>
<dbReference type="Proteomes" id="UP001252875">
    <property type="component" value="Unassembled WGS sequence"/>
</dbReference>
<name>A0ABU3F8W1_9ENTE</name>
<feature type="domain" description="HNH nuclease" evidence="1">
    <location>
        <begin position="318"/>
        <end position="382"/>
    </location>
</feature>
<proteinExistence type="predicted"/>
<evidence type="ECO:0000313" key="3">
    <source>
        <dbReference type="Proteomes" id="UP001252875"/>
    </source>
</evidence>
<evidence type="ECO:0000259" key="1">
    <source>
        <dbReference type="SMART" id="SM00507"/>
    </source>
</evidence>
<dbReference type="Gene3D" id="1.10.30.50">
    <property type="match status" value="1"/>
</dbReference>
<protein>
    <submittedName>
        <fullName evidence="2">DUF262 domain-containing protein</fullName>
    </submittedName>
</protein>
<dbReference type="Pfam" id="PF03235">
    <property type="entry name" value="GmrSD_N"/>
    <property type="match status" value="1"/>
</dbReference>
<accession>A0ABU3F8W1</accession>
<dbReference type="InterPro" id="IPR002711">
    <property type="entry name" value="HNH"/>
</dbReference>
<reference evidence="2 3" key="1">
    <citation type="submission" date="2023-03" db="EMBL/GenBank/DDBJ databases">
        <authorList>
            <person name="Shen W."/>
            <person name="Cai J."/>
        </authorList>
    </citation>
    <scope>NUCLEOTIDE SEQUENCE [LARGE SCALE GENOMIC DNA]</scope>
    <source>
        <strain evidence="2 3">D6-4</strain>
    </source>
</reference>